<feature type="transmembrane region" description="Helical" evidence="6">
    <location>
        <begin position="53"/>
        <end position="74"/>
    </location>
</feature>
<gene>
    <name evidence="7" type="ORF">LCGC14_1859540</name>
</gene>
<comment type="caution">
    <text evidence="7">The sequence shown here is derived from an EMBL/GenBank/DDBJ whole genome shotgun (WGS) entry which is preliminary data.</text>
</comment>
<dbReference type="PANTHER" id="PTHR30341">
    <property type="entry name" value="SODIUM ION/PROTON ANTIPORTER NHAA-RELATED"/>
    <property type="match status" value="1"/>
</dbReference>
<keyword evidence="3 6" id="KW-0812">Transmembrane</keyword>
<dbReference type="GO" id="GO:0005886">
    <property type="term" value="C:plasma membrane"/>
    <property type="evidence" value="ECO:0007669"/>
    <property type="project" value="UniProtKB-SubCell"/>
</dbReference>
<evidence type="ECO:0000256" key="3">
    <source>
        <dbReference type="ARBA" id="ARBA00022692"/>
    </source>
</evidence>
<evidence type="ECO:0000313" key="7">
    <source>
        <dbReference type="EMBL" id="KKK42413.1"/>
    </source>
</evidence>
<evidence type="ECO:0000256" key="5">
    <source>
        <dbReference type="ARBA" id="ARBA00023136"/>
    </source>
</evidence>
<dbReference type="EMBL" id="LAZR01070328">
    <property type="protein sequence ID" value="KKK42413.1"/>
    <property type="molecule type" value="Genomic_DNA"/>
</dbReference>
<dbReference type="Pfam" id="PF06965">
    <property type="entry name" value="Na_H_antiport_1"/>
    <property type="match status" value="1"/>
</dbReference>
<organism evidence="7">
    <name type="scientific">marine sediment metagenome</name>
    <dbReference type="NCBI Taxonomy" id="412755"/>
    <lineage>
        <taxon>unclassified sequences</taxon>
        <taxon>metagenomes</taxon>
        <taxon>ecological metagenomes</taxon>
    </lineage>
</organism>
<evidence type="ECO:0000256" key="1">
    <source>
        <dbReference type="ARBA" id="ARBA00004429"/>
    </source>
</evidence>
<keyword evidence="4 6" id="KW-1133">Transmembrane helix</keyword>
<name>A0A0F8VD59_9ZZZZ</name>
<reference evidence="7" key="1">
    <citation type="journal article" date="2015" name="Nature">
        <title>Complex archaea that bridge the gap between prokaryotes and eukaryotes.</title>
        <authorList>
            <person name="Spang A."/>
            <person name="Saw J.H."/>
            <person name="Jorgensen S.L."/>
            <person name="Zaremba-Niedzwiedzka K."/>
            <person name="Martijn J."/>
            <person name="Lind A.E."/>
            <person name="van Eijk R."/>
            <person name="Schleper C."/>
            <person name="Guy L."/>
            <person name="Ettema T.J."/>
        </authorList>
    </citation>
    <scope>NUCLEOTIDE SEQUENCE</scope>
</reference>
<protein>
    <submittedName>
        <fullName evidence="7">Uncharacterized protein</fullName>
    </submittedName>
</protein>
<dbReference type="InterPro" id="IPR023171">
    <property type="entry name" value="Na/H_antiporter_dom_sf"/>
</dbReference>
<dbReference type="InterPro" id="IPR004670">
    <property type="entry name" value="NhaA"/>
</dbReference>
<dbReference type="GO" id="GO:0015385">
    <property type="term" value="F:sodium:proton antiporter activity"/>
    <property type="evidence" value="ECO:0007669"/>
    <property type="project" value="TreeGrafter"/>
</dbReference>
<dbReference type="Gene3D" id="1.20.1530.10">
    <property type="entry name" value="Na+/H+ antiporter like domain"/>
    <property type="match status" value="1"/>
</dbReference>
<comment type="subcellular location">
    <subcellularLocation>
        <location evidence="1">Cell inner membrane</location>
        <topology evidence="1">Multi-pass membrane protein</topology>
    </subcellularLocation>
</comment>
<evidence type="ECO:0000256" key="4">
    <source>
        <dbReference type="ARBA" id="ARBA00022989"/>
    </source>
</evidence>
<dbReference type="GO" id="GO:0006885">
    <property type="term" value="P:regulation of pH"/>
    <property type="evidence" value="ECO:0007669"/>
    <property type="project" value="InterPro"/>
</dbReference>
<evidence type="ECO:0000256" key="2">
    <source>
        <dbReference type="ARBA" id="ARBA00022475"/>
    </source>
</evidence>
<evidence type="ECO:0000256" key="6">
    <source>
        <dbReference type="SAM" id="Phobius"/>
    </source>
</evidence>
<dbReference type="AlphaFoldDB" id="A0A0F8VD59"/>
<accession>A0A0F8VD59</accession>
<keyword evidence="2" id="KW-1003">Cell membrane</keyword>
<proteinExistence type="predicted"/>
<dbReference type="PANTHER" id="PTHR30341:SF0">
    <property type="entry name" value="NA(+)_H(+) ANTIPORTER NHAA"/>
    <property type="match status" value="1"/>
</dbReference>
<keyword evidence="5 6" id="KW-0472">Membrane</keyword>
<sequence>MELQYRYRNRKFWASQTTYPVGQRRVDGVFFLLIDLKIKRELLIGELNTFRKATFPLIAAIGGIIFPFELFLILNQTPETTDGWGR</sequence>